<dbReference type="EMBL" id="JAPDRN010000128">
    <property type="protein sequence ID" value="KAJ9620039.1"/>
    <property type="molecule type" value="Genomic_DNA"/>
</dbReference>
<accession>A0AA39CT10</accession>
<dbReference type="PROSITE" id="PS50850">
    <property type="entry name" value="MFS"/>
    <property type="match status" value="1"/>
</dbReference>
<feature type="transmembrane region" description="Helical" evidence="6">
    <location>
        <begin position="54"/>
        <end position="76"/>
    </location>
</feature>
<protein>
    <recommendedName>
        <fullName evidence="8">Major facilitator superfamily (MFS) profile domain-containing protein</fullName>
    </recommendedName>
</protein>
<dbReference type="Gene3D" id="1.20.1720.10">
    <property type="entry name" value="Multidrug resistance protein D"/>
    <property type="match status" value="1"/>
</dbReference>
<evidence type="ECO:0000256" key="3">
    <source>
        <dbReference type="ARBA" id="ARBA00022692"/>
    </source>
</evidence>
<keyword evidence="5 6" id="KW-0472">Membrane</keyword>
<dbReference type="InterPro" id="IPR020846">
    <property type="entry name" value="MFS_dom"/>
</dbReference>
<proteinExistence type="predicted"/>
<evidence type="ECO:0000256" key="6">
    <source>
        <dbReference type="SAM" id="Phobius"/>
    </source>
</evidence>
<dbReference type="InterPro" id="IPR011701">
    <property type="entry name" value="MFS"/>
</dbReference>
<evidence type="ECO:0000256" key="2">
    <source>
        <dbReference type="ARBA" id="ARBA00022448"/>
    </source>
</evidence>
<evidence type="ECO:0000313" key="9">
    <source>
        <dbReference type="EMBL" id="KAJ9620039.1"/>
    </source>
</evidence>
<feature type="transmembrane region" description="Helical" evidence="6">
    <location>
        <begin position="217"/>
        <end position="238"/>
    </location>
</feature>
<feature type="domain" description="Major facilitator superfamily (MFS) profile" evidence="8">
    <location>
        <begin position="1"/>
        <end position="438"/>
    </location>
</feature>
<dbReference type="AlphaFoldDB" id="A0AA39CT10"/>
<feature type="transmembrane region" description="Helical" evidence="6">
    <location>
        <begin position="282"/>
        <end position="303"/>
    </location>
</feature>
<organism evidence="9">
    <name type="scientific">Knufia peltigerae</name>
    <dbReference type="NCBI Taxonomy" id="1002370"/>
    <lineage>
        <taxon>Eukaryota</taxon>
        <taxon>Fungi</taxon>
        <taxon>Dikarya</taxon>
        <taxon>Ascomycota</taxon>
        <taxon>Pezizomycotina</taxon>
        <taxon>Eurotiomycetes</taxon>
        <taxon>Chaetothyriomycetidae</taxon>
        <taxon>Chaetothyriales</taxon>
        <taxon>Trichomeriaceae</taxon>
        <taxon>Knufia</taxon>
    </lineage>
</organism>
<dbReference type="InterPro" id="IPR036259">
    <property type="entry name" value="MFS_trans_sf"/>
</dbReference>
<feature type="transmembrane region" description="Helical" evidence="6">
    <location>
        <begin position="29"/>
        <end position="48"/>
    </location>
</feature>
<dbReference type="SUPFAM" id="SSF103473">
    <property type="entry name" value="MFS general substrate transporter"/>
    <property type="match status" value="1"/>
</dbReference>
<evidence type="ECO:0000256" key="5">
    <source>
        <dbReference type="ARBA" id="ARBA00023136"/>
    </source>
</evidence>
<evidence type="ECO:0000256" key="4">
    <source>
        <dbReference type="ARBA" id="ARBA00022989"/>
    </source>
</evidence>
<dbReference type="CDD" id="cd17321">
    <property type="entry name" value="MFS_MMR_MDR_like"/>
    <property type="match status" value="1"/>
</dbReference>
<name>A0AA39CT10_9EURO</name>
<evidence type="ECO:0000256" key="7">
    <source>
        <dbReference type="SAM" id="SignalP"/>
    </source>
</evidence>
<keyword evidence="2" id="KW-0813">Transport</keyword>
<feature type="transmembrane region" description="Helical" evidence="6">
    <location>
        <begin position="309"/>
        <end position="333"/>
    </location>
</feature>
<feature type="transmembrane region" description="Helical" evidence="6">
    <location>
        <begin position="88"/>
        <end position="110"/>
    </location>
</feature>
<feature type="transmembrane region" description="Helical" evidence="6">
    <location>
        <begin position="413"/>
        <end position="434"/>
    </location>
</feature>
<evidence type="ECO:0000256" key="1">
    <source>
        <dbReference type="ARBA" id="ARBA00004141"/>
    </source>
</evidence>
<sequence>MVISCYILSFTSLLLPAGAIADRHGRRRVLLIGIALFAIASLTCALAPTASALYLARAFQGVGAAFLLAPSLSVIGHEFHEGKQRDDAWAFWGTAMGMMMVLSPLIGGLLSSLWGWRSVFIAILPFLAFLAYGAIRWVPDSADAVVRPLDPPGIITFSMAIFGIVFFLVEGLAQGWTSVVALAGLGLGIAMGALFAGIELKRRHPMVDLRLLASPRFVGALIAMIGYAVSAQVMASMLPQYLQNGVGLSALATGAGMLPFAAAMLLFPSVGRRLGRRFSSEMVLAIGLSITAAGNALAGIGAWHNTPMVALLAMVIIGAGGGILNGETSKAIIGSAPRDRAGMASGISATTRFVGILLGFTVLSSALTVGIRAGLSARVPAEEVMRLADTIATGALSQGDPVDLARAIYSQGFAASLWTAAIAATLASLAVALLRKRN</sequence>
<feature type="transmembrane region" description="Helical" evidence="6">
    <location>
        <begin position="353"/>
        <end position="375"/>
    </location>
</feature>
<feature type="transmembrane region" description="Helical" evidence="6">
    <location>
        <begin position="116"/>
        <end position="137"/>
    </location>
</feature>
<dbReference type="Gene3D" id="1.20.1250.20">
    <property type="entry name" value="MFS general substrate transporter like domains"/>
    <property type="match status" value="1"/>
</dbReference>
<dbReference type="PANTHER" id="PTHR42718:SF9">
    <property type="entry name" value="MAJOR FACILITATOR SUPERFAMILY MULTIDRUG TRANSPORTER MFSC"/>
    <property type="match status" value="1"/>
</dbReference>
<dbReference type="PANTHER" id="PTHR42718">
    <property type="entry name" value="MAJOR FACILITATOR SUPERFAMILY MULTIDRUG TRANSPORTER MFSC"/>
    <property type="match status" value="1"/>
</dbReference>
<feature type="signal peptide" evidence="7">
    <location>
        <begin position="1"/>
        <end position="21"/>
    </location>
</feature>
<gene>
    <name evidence="9" type="ORF">H2204_012464</name>
</gene>
<dbReference type="GO" id="GO:0016020">
    <property type="term" value="C:membrane"/>
    <property type="evidence" value="ECO:0007669"/>
    <property type="project" value="UniProtKB-SubCell"/>
</dbReference>
<feature type="transmembrane region" description="Helical" evidence="6">
    <location>
        <begin position="250"/>
        <end position="270"/>
    </location>
</feature>
<feature type="transmembrane region" description="Helical" evidence="6">
    <location>
        <begin position="175"/>
        <end position="196"/>
    </location>
</feature>
<keyword evidence="4 6" id="KW-1133">Transmembrane helix</keyword>
<dbReference type="GO" id="GO:0022857">
    <property type="term" value="F:transmembrane transporter activity"/>
    <property type="evidence" value="ECO:0007669"/>
    <property type="project" value="InterPro"/>
</dbReference>
<comment type="subcellular location">
    <subcellularLocation>
        <location evidence="1">Membrane</location>
        <topology evidence="1">Multi-pass membrane protein</topology>
    </subcellularLocation>
</comment>
<keyword evidence="7" id="KW-0732">Signal</keyword>
<evidence type="ECO:0000259" key="8">
    <source>
        <dbReference type="PROSITE" id="PS50850"/>
    </source>
</evidence>
<reference evidence="9" key="1">
    <citation type="submission" date="2022-10" db="EMBL/GenBank/DDBJ databases">
        <title>Culturing micro-colonial fungi from biological soil crusts in the Mojave desert and describing Neophaeococcomyces mojavensis, and introducing the new genera and species Taxawa tesnikishii.</title>
        <authorList>
            <person name="Kurbessoian T."/>
            <person name="Stajich J.E."/>
        </authorList>
    </citation>
    <scope>NUCLEOTIDE SEQUENCE</scope>
    <source>
        <strain evidence="9">TK_35</strain>
    </source>
</reference>
<feature type="transmembrane region" description="Helical" evidence="6">
    <location>
        <begin position="149"/>
        <end position="169"/>
    </location>
</feature>
<keyword evidence="3 6" id="KW-0812">Transmembrane</keyword>
<comment type="caution">
    <text evidence="9">The sequence shown here is derived from an EMBL/GenBank/DDBJ whole genome shotgun (WGS) entry which is preliminary data.</text>
</comment>
<dbReference type="Pfam" id="PF07690">
    <property type="entry name" value="MFS_1"/>
    <property type="match status" value="1"/>
</dbReference>
<feature type="chain" id="PRO_5041284443" description="Major facilitator superfamily (MFS) profile domain-containing protein" evidence="7">
    <location>
        <begin position="22"/>
        <end position="438"/>
    </location>
</feature>